<dbReference type="STRING" id="337701.SAMN05444398_102140"/>
<dbReference type="SUPFAM" id="SSF52499">
    <property type="entry name" value="Isochorismatase-like hydrolases"/>
    <property type="match status" value="1"/>
</dbReference>
<dbReference type="Gene3D" id="3.40.50.850">
    <property type="entry name" value="Isochorismatase-like"/>
    <property type="match status" value="1"/>
</dbReference>
<dbReference type="EMBL" id="FRBR01000002">
    <property type="protein sequence ID" value="SHL36676.1"/>
    <property type="molecule type" value="Genomic_DNA"/>
</dbReference>
<evidence type="ECO:0000313" key="3">
    <source>
        <dbReference type="EMBL" id="SHL36676.1"/>
    </source>
</evidence>
<reference evidence="3 4" key="1">
    <citation type="submission" date="2016-11" db="EMBL/GenBank/DDBJ databases">
        <authorList>
            <person name="Jaros S."/>
            <person name="Januszkiewicz K."/>
            <person name="Wedrychowicz H."/>
        </authorList>
    </citation>
    <scope>NUCLEOTIDE SEQUENCE [LARGE SCALE GENOMIC DNA]</scope>
    <source>
        <strain evidence="3 4">DSM 29589</strain>
    </source>
</reference>
<dbReference type="AlphaFoldDB" id="A0A1M7A1W9"/>
<accession>A0A1M7A1W9</accession>
<keyword evidence="1" id="KW-0378">Hydrolase</keyword>
<dbReference type="OrthoDB" id="7500697at2"/>
<name>A0A1M7A1W9_9RHOB</name>
<evidence type="ECO:0000313" key="4">
    <source>
        <dbReference type="Proteomes" id="UP000183974"/>
    </source>
</evidence>
<evidence type="ECO:0000259" key="2">
    <source>
        <dbReference type="Pfam" id="PF00857"/>
    </source>
</evidence>
<feature type="domain" description="Isochorismatase-like" evidence="2">
    <location>
        <begin position="31"/>
        <end position="223"/>
    </location>
</feature>
<proteinExistence type="predicted"/>
<keyword evidence="4" id="KW-1185">Reference proteome</keyword>
<evidence type="ECO:0000256" key="1">
    <source>
        <dbReference type="ARBA" id="ARBA00022801"/>
    </source>
</evidence>
<dbReference type="PANTHER" id="PTHR43540">
    <property type="entry name" value="PEROXYUREIDOACRYLATE/UREIDOACRYLATE AMIDOHYDROLASE-RELATED"/>
    <property type="match status" value="1"/>
</dbReference>
<dbReference type="InterPro" id="IPR000868">
    <property type="entry name" value="Isochorismatase-like_dom"/>
</dbReference>
<dbReference type="GO" id="GO:0016787">
    <property type="term" value="F:hydrolase activity"/>
    <property type="evidence" value="ECO:0007669"/>
    <property type="project" value="UniProtKB-KW"/>
</dbReference>
<gene>
    <name evidence="3" type="ORF">SAMN05444398_102140</name>
</gene>
<dbReference type="PANTHER" id="PTHR43540:SF1">
    <property type="entry name" value="ISOCHORISMATASE HYDROLASE"/>
    <property type="match status" value="1"/>
</dbReference>
<organism evidence="3 4">
    <name type="scientific">Roseovarius pacificus</name>
    <dbReference type="NCBI Taxonomy" id="337701"/>
    <lineage>
        <taxon>Bacteria</taxon>
        <taxon>Pseudomonadati</taxon>
        <taxon>Pseudomonadota</taxon>
        <taxon>Alphaproteobacteria</taxon>
        <taxon>Rhodobacterales</taxon>
        <taxon>Roseobacteraceae</taxon>
        <taxon>Roseovarius</taxon>
    </lineage>
</organism>
<dbReference type="InterPro" id="IPR050272">
    <property type="entry name" value="Isochorismatase-like_hydrls"/>
</dbReference>
<dbReference type="Pfam" id="PF00857">
    <property type="entry name" value="Isochorismatase"/>
    <property type="match status" value="1"/>
</dbReference>
<dbReference type="Proteomes" id="UP000183974">
    <property type="component" value="Unassembled WGS sequence"/>
</dbReference>
<dbReference type="RefSeq" id="WP_073033854.1">
    <property type="nucleotide sequence ID" value="NZ_BMLR01000002.1"/>
</dbReference>
<protein>
    <submittedName>
        <fullName evidence="3">Nicotinamidase-related amidase</fullName>
    </submittedName>
</protein>
<dbReference type="InterPro" id="IPR036380">
    <property type="entry name" value="Isochorismatase-like_sf"/>
</dbReference>
<sequence length="241" mass="25637">MIWERYLSAADAARLRQTGLTGPEGLGRAPALLVVDVSWSFAGDDPEADIRDSIRRWPNSCGREGWTAIGRIGALIGAARRHGVPVIYSTGRARADGWDCANWRWKNARTGEPPDIGGSGREGNGIVDAVRPAGGEIVFRKRGPSMFFGTAAATTLRRLNRDSVIVTGTTTSGCVRASAVDAFSHGFRVAVVSDGCFDRGEANHAVALFDMAMRYGTVMEAADAMAHMRALAAAKEAGEQG</sequence>